<dbReference type="SUPFAM" id="SSF56281">
    <property type="entry name" value="Metallo-hydrolase/oxidoreductase"/>
    <property type="match status" value="1"/>
</dbReference>
<keyword evidence="1" id="KW-0378">Hydrolase</keyword>
<dbReference type="CDD" id="cd07719">
    <property type="entry name" value="arylsulfatase_AtsA-like_MBL-fold"/>
    <property type="match status" value="1"/>
</dbReference>
<dbReference type="RefSeq" id="WP_381514864.1">
    <property type="nucleotide sequence ID" value="NZ_JBHUEL010000010.1"/>
</dbReference>
<dbReference type="PANTHER" id="PTHR46018:SF2">
    <property type="entry name" value="ZINC PHOSPHODIESTERASE ELAC PROTEIN 1"/>
    <property type="match status" value="1"/>
</dbReference>
<proteinExistence type="predicted"/>
<evidence type="ECO:0000313" key="4">
    <source>
        <dbReference type="Proteomes" id="UP001597215"/>
    </source>
</evidence>
<dbReference type="EMBL" id="JBHUEL010000010">
    <property type="protein sequence ID" value="MFD1767455.1"/>
    <property type="molecule type" value="Genomic_DNA"/>
</dbReference>
<protein>
    <submittedName>
        <fullName evidence="3">MBL fold metallo-hydrolase</fullName>
    </submittedName>
</protein>
<evidence type="ECO:0000313" key="3">
    <source>
        <dbReference type="EMBL" id="MFD1767455.1"/>
    </source>
</evidence>
<dbReference type="PANTHER" id="PTHR46018">
    <property type="entry name" value="ZINC PHOSPHODIESTERASE ELAC PROTEIN 1"/>
    <property type="match status" value="1"/>
</dbReference>
<evidence type="ECO:0000256" key="1">
    <source>
        <dbReference type="ARBA" id="ARBA00022801"/>
    </source>
</evidence>
<keyword evidence="4" id="KW-1185">Reference proteome</keyword>
<dbReference type="InterPro" id="IPR001279">
    <property type="entry name" value="Metallo-B-lactamas"/>
</dbReference>
<evidence type="ECO:0000259" key="2">
    <source>
        <dbReference type="SMART" id="SM00849"/>
    </source>
</evidence>
<accession>A0ABW4MGD6</accession>
<dbReference type="InterPro" id="IPR036866">
    <property type="entry name" value="RibonucZ/Hydroxyglut_hydro"/>
</dbReference>
<dbReference type="Pfam" id="PF12706">
    <property type="entry name" value="Lactamase_B_2"/>
    <property type="match status" value="1"/>
</dbReference>
<dbReference type="SMART" id="SM00849">
    <property type="entry name" value="Lactamase_B"/>
    <property type="match status" value="1"/>
</dbReference>
<dbReference type="InterPro" id="IPR044094">
    <property type="entry name" value="AtsA-like_MBL-fold"/>
</dbReference>
<sequence>MIRKIIYAVLALTVGALVLAWINRDALVDQAIQGRLQQKPDRSFLEDKEHVRVLICGTGSPEVSSAKAQACTLVSAGGKMFLFDVGDGAVRSLAHSKIPVNQLERVFITHFHSDHFNDLATLINAGWIWGRKTPLEVQGPVGMKQVLDGFAQAYALDEGYRSANMPHLAKNRAVAFGVPLEIAFAEGQRAVRVFDKDGVTIDATLVAHDPVKPALGYVLKYKGKKVFISGDTEVSPVNMDAMRDANLAIHESYAAHMVRRAIPQMRKLGMDFEATVAERTIPYHADNMALAQQAQEAGVKHLLLTHLIPYPDSFVVRQMYTEGMGQQFKGKLTVAQDGMILVL</sequence>
<gene>
    <name evidence="3" type="ORF">ACFSAG_11460</name>
</gene>
<feature type="domain" description="Metallo-beta-lactamase" evidence="2">
    <location>
        <begin position="68"/>
        <end position="265"/>
    </location>
</feature>
<dbReference type="Gene3D" id="3.60.15.10">
    <property type="entry name" value="Ribonuclease Z/Hydroxyacylglutathione hydrolase-like"/>
    <property type="match status" value="1"/>
</dbReference>
<organism evidence="3 4">
    <name type="scientific">Sphingorhabdus buctiana</name>
    <dbReference type="NCBI Taxonomy" id="1508805"/>
    <lineage>
        <taxon>Bacteria</taxon>
        <taxon>Pseudomonadati</taxon>
        <taxon>Pseudomonadota</taxon>
        <taxon>Alphaproteobacteria</taxon>
        <taxon>Sphingomonadales</taxon>
        <taxon>Sphingomonadaceae</taxon>
        <taxon>Sphingorhabdus</taxon>
    </lineage>
</organism>
<comment type="caution">
    <text evidence="3">The sequence shown here is derived from an EMBL/GenBank/DDBJ whole genome shotgun (WGS) entry which is preliminary data.</text>
</comment>
<reference evidence="4" key="1">
    <citation type="journal article" date="2019" name="Int. J. Syst. Evol. Microbiol.">
        <title>The Global Catalogue of Microorganisms (GCM) 10K type strain sequencing project: providing services to taxonomists for standard genome sequencing and annotation.</title>
        <authorList>
            <consortium name="The Broad Institute Genomics Platform"/>
            <consortium name="The Broad Institute Genome Sequencing Center for Infectious Disease"/>
            <person name="Wu L."/>
            <person name="Ma J."/>
        </authorList>
    </citation>
    <scope>NUCLEOTIDE SEQUENCE [LARGE SCALE GENOMIC DNA]</scope>
    <source>
        <strain evidence="4">CGMCC 1.12449</strain>
    </source>
</reference>
<dbReference type="Proteomes" id="UP001597215">
    <property type="component" value="Unassembled WGS sequence"/>
</dbReference>
<name>A0ABW4MGD6_9SPHN</name>